<reference evidence="1" key="2">
    <citation type="journal article" date="2015" name="Fish Shellfish Immunol.">
        <title>Early steps in the European eel (Anguilla anguilla)-Vibrio vulnificus interaction in the gills: Role of the RtxA13 toxin.</title>
        <authorList>
            <person name="Callol A."/>
            <person name="Pajuelo D."/>
            <person name="Ebbesson L."/>
            <person name="Teles M."/>
            <person name="MacKenzie S."/>
            <person name="Amaro C."/>
        </authorList>
    </citation>
    <scope>NUCLEOTIDE SEQUENCE</scope>
</reference>
<protein>
    <submittedName>
        <fullName evidence="1">Uncharacterized protein</fullName>
    </submittedName>
</protein>
<organism evidence="1">
    <name type="scientific">Anguilla anguilla</name>
    <name type="common">European freshwater eel</name>
    <name type="synonym">Muraena anguilla</name>
    <dbReference type="NCBI Taxonomy" id="7936"/>
    <lineage>
        <taxon>Eukaryota</taxon>
        <taxon>Metazoa</taxon>
        <taxon>Chordata</taxon>
        <taxon>Craniata</taxon>
        <taxon>Vertebrata</taxon>
        <taxon>Euteleostomi</taxon>
        <taxon>Actinopterygii</taxon>
        <taxon>Neopterygii</taxon>
        <taxon>Teleostei</taxon>
        <taxon>Anguilliformes</taxon>
        <taxon>Anguillidae</taxon>
        <taxon>Anguilla</taxon>
    </lineage>
</organism>
<evidence type="ECO:0000313" key="1">
    <source>
        <dbReference type="EMBL" id="JAH59942.1"/>
    </source>
</evidence>
<dbReference type="AlphaFoldDB" id="A0A0E9U2I5"/>
<proteinExistence type="predicted"/>
<reference evidence="1" key="1">
    <citation type="submission" date="2014-11" db="EMBL/GenBank/DDBJ databases">
        <authorList>
            <person name="Amaro Gonzalez C."/>
        </authorList>
    </citation>
    <scope>NUCLEOTIDE SEQUENCE</scope>
</reference>
<name>A0A0E9U2I5_ANGAN</name>
<accession>A0A0E9U2I5</accession>
<sequence length="81" mass="9113">MPLSLVQGLVVFVSVSVLQYWIWTLNLRKECHVDMADVPTAFAFPDKLDGKGASGTCKYMPVCWHHCLNDLISILHQHESA</sequence>
<dbReference type="EMBL" id="GBXM01048635">
    <property type="protein sequence ID" value="JAH59942.1"/>
    <property type="molecule type" value="Transcribed_RNA"/>
</dbReference>